<dbReference type="Gene3D" id="3.40.50.720">
    <property type="entry name" value="NAD(P)-binding Rossmann-like Domain"/>
    <property type="match status" value="1"/>
</dbReference>
<evidence type="ECO:0000259" key="3">
    <source>
        <dbReference type="Pfam" id="PF00725"/>
    </source>
</evidence>
<dbReference type="InterPro" id="IPR036291">
    <property type="entry name" value="NAD(P)-bd_dom_sf"/>
</dbReference>
<proteinExistence type="predicted"/>
<evidence type="ECO:0008006" key="7">
    <source>
        <dbReference type="Google" id="ProtNLM"/>
    </source>
</evidence>
<keyword evidence="6" id="KW-1185">Reference proteome</keyword>
<dbReference type="InterPro" id="IPR006176">
    <property type="entry name" value="3-OHacyl-CoA_DH_NAD-bd"/>
</dbReference>
<dbReference type="GO" id="GO:0070403">
    <property type="term" value="F:NAD+ binding"/>
    <property type="evidence" value="ECO:0007669"/>
    <property type="project" value="InterPro"/>
</dbReference>
<feature type="domain" description="3-hydroxyacyl-CoA dehydrogenase C-terminal" evidence="3">
    <location>
        <begin position="190"/>
        <end position="288"/>
    </location>
</feature>
<dbReference type="InterPro" id="IPR006108">
    <property type="entry name" value="3HC_DH_C"/>
</dbReference>
<evidence type="ECO:0000313" key="5">
    <source>
        <dbReference type="EMBL" id="APG26261.1"/>
    </source>
</evidence>
<name>A0A1L3GK21_SYNAC</name>
<reference evidence="5 6" key="1">
    <citation type="journal article" date="2017" name="Genome Announc.">
        <title>Complete Genome Sequences of Two Acetylene-Fermenting Pelobacter acetylenicus Strains.</title>
        <authorList>
            <person name="Sutton J.M."/>
            <person name="Baesman S.M."/>
            <person name="Fierst J.L."/>
            <person name="Poret-Peterson A.T."/>
            <person name="Oremland R.S."/>
            <person name="Dunlap D.S."/>
            <person name="Akob D.M."/>
        </authorList>
    </citation>
    <scope>NUCLEOTIDE SEQUENCE [LARGE SCALE GENOMIC DNA]</scope>
    <source>
        <strain evidence="5 6">DSM 3247</strain>
    </source>
</reference>
<dbReference type="SUPFAM" id="SSF51735">
    <property type="entry name" value="NAD(P)-binding Rossmann-fold domains"/>
    <property type="match status" value="1"/>
</dbReference>
<feature type="site" description="Important for catalytic activity" evidence="2">
    <location>
        <position position="143"/>
    </location>
</feature>
<dbReference type="OrthoDB" id="9775332at2"/>
<dbReference type="PANTHER" id="PTHR48075">
    <property type="entry name" value="3-HYDROXYACYL-COA DEHYDROGENASE FAMILY PROTEIN"/>
    <property type="match status" value="1"/>
</dbReference>
<dbReference type="AlphaFoldDB" id="A0A1L3GK21"/>
<dbReference type="InterPro" id="IPR008927">
    <property type="entry name" value="6-PGluconate_DH-like_C_sf"/>
</dbReference>
<dbReference type="InterPro" id="IPR013328">
    <property type="entry name" value="6PGD_dom2"/>
</dbReference>
<dbReference type="EMBL" id="CP015518">
    <property type="protein sequence ID" value="APG26261.1"/>
    <property type="molecule type" value="Genomic_DNA"/>
</dbReference>
<dbReference type="RefSeq" id="WP_072288090.1">
    <property type="nucleotide sequence ID" value="NZ_CP015455.1"/>
</dbReference>
<dbReference type="GO" id="GO:0016616">
    <property type="term" value="F:oxidoreductase activity, acting on the CH-OH group of donors, NAD or NADP as acceptor"/>
    <property type="evidence" value="ECO:0007669"/>
    <property type="project" value="InterPro"/>
</dbReference>
<evidence type="ECO:0000313" key="6">
    <source>
        <dbReference type="Proteomes" id="UP000182264"/>
    </source>
</evidence>
<dbReference type="STRING" id="29542.A6070_01795"/>
<dbReference type="InterPro" id="IPR022694">
    <property type="entry name" value="3-OHacyl-CoA_DH"/>
</dbReference>
<dbReference type="Gene3D" id="1.10.1040.10">
    <property type="entry name" value="N-(1-d-carboxylethyl)-l-norvaline Dehydrogenase, domain 2"/>
    <property type="match status" value="1"/>
</dbReference>
<dbReference type="NCBIfam" id="NF006143">
    <property type="entry name" value="PRK08293.1"/>
    <property type="match status" value="1"/>
</dbReference>
<gene>
    <name evidence="5" type="ORF">A7E75_07835</name>
</gene>
<dbReference type="GO" id="GO:0006631">
    <property type="term" value="P:fatty acid metabolic process"/>
    <property type="evidence" value="ECO:0007669"/>
    <property type="project" value="InterPro"/>
</dbReference>
<dbReference type="SUPFAM" id="SSF48179">
    <property type="entry name" value="6-phosphogluconate dehydrogenase C-terminal domain-like"/>
    <property type="match status" value="1"/>
</dbReference>
<dbReference type="Proteomes" id="UP000182264">
    <property type="component" value="Chromosome"/>
</dbReference>
<protein>
    <recommendedName>
        <fullName evidence="7">3-hydroxyacyl-CoA dehydrogenase</fullName>
    </recommendedName>
</protein>
<dbReference type="PIRSF" id="PIRSF000105">
    <property type="entry name" value="HCDH"/>
    <property type="match status" value="1"/>
</dbReference>
<evidence type="ECO:0000256" key="1">
    <source>
        <dbReference type="ARBA" id="ARBA00023002"/>
    </source>
</evidence>
<feature type="domain" description="3-hydroxyacyl-CoA dehydrogenase NAD binding" evidence="4">
    <location>
        <begin position="8"/>
        <end position="184"/>
    </location>
</feature>
<keyword evidence="1" id="KW-0560">Oxidoreductase</keyword>
<organism evidence="5 6">
    <name type="scientific">Syntrophotalea acetylenica</name>
    <name type="common">Pelobacter acetylenicus</name>
    <dbReference type="NCBI Taxonomy" id="29542"/>
    <lineage>
        <taxon>Bacteria</taxon>
        <taxon>Pseudomonadati</taxon>
        <taxon>Thermodesulfobacteriota</taxon>
        <taxon>Desulfuromonadia</taxon>
        <taxon>Desulfuromonadales</taxon>
        <taxon>Syntrophotaleaceae</taxon>
        <taxon>Syntrophotalea</taxon>
    </lineage>
</organism>
<dbReference type="PANTHER" id="PTHR48075:SF5">
    <property type="entry name" value="3-HYDROXYBUTYRYL-COA DEHYDROGENASE"/>
    <property type="match status" value="1"/>
</dbReference>
<evidence type="ECO:0000259" key="4">
    <source>
        <dbReference type="Pfam" id="PF02737"/>
    </source>
</evidence>
<accession>A0A1L3GK21</accession>
<sequence>MKLKDIKKVFVVGAGTMGQQIAFQCAAHGYAVILFDLSDSILRKARLRIKSYADYLIAENRLDAKMAGRALDNIAVTTEEQRASEIDLLIESVPEDLQMKREIFSRFNRICPERTVFATNTSLLIPSQMADATGRADRFLALHFHQPVWVGNLADVMPHAGTAEGVVDLVRNFARSINQISLVLQKENYGYVFNAMYSALNNAAITLAANGVAAVEDIDRAWMVVMKMPVGPLGMLDVVGLDTVWHVTDYWANTLGDAQTLRNAEYLKREYLEHGWLGVKSGRGFYGYPRPAYQEPDFVLGGNR</sequence>
<dbReference type="Pfam" id="PF02737">
    <property type="entry name" value="3HCDH_N"/>
    <property type="match status" value="1"/>
</dbReference>
<dbReference type="Pfam" id="PF00725">
    <property type="entry name" value="3HCDH"/>
    <property type="match status" value="1"/>
</dbReference>
<evidence type="ECO:0000256" key="2">
    <source>
        <dbReference type="PIRSR" id="PIRSR000105-1"/>
    </source>
</evidence>